<gene>
    <name evidence="2" type="ORF">TSTA_090780</name>
</gene>
<feature type="region of interest" description="Disordered" evidence="1">
    <location>
        <begin position="1"/>
        <end position="21"/>
    </location>
</feature>
<evidence type="ECO:0000313" key="2">
    <source>
        <dbReference type="EMBL" id="EED21838.1"/>
    </source>
</evidence>
<sequence length="178" mass="20057">MSESLFSLPDGSLSGENAHSSSDRILVPDRIDEYGTTETILEECAQTLNGLRDGVIAYQSQVIYKQNCLKLLLNDPIFESMALWQDERHRQTLQTLQKVGKSADSIVELMLKYQVDIVLSNINLHLSIHKGIARDASQKHKRQVARLQTQIVGLKANIADRELRNEGLLETRAILIYA</sequence>
<dbReference type="EMBL" id="EQ962653">
    <property type="protein sequence ID" value="EED21838.1"/>
    <property type="molecule type" value="Genomic_DNA"/>
</dbReference>
<evidence type="ECO:0000313" key="3">
    <source>
        <dbReference type="Proteomes" id="UP000001745"/>
    </source>
</evidence>
<reference evidence="3" key="1">
    <citation type="journal article" date="2015" name="Genome Announc.">
        <title>Genome sequence of the AIDS-associated pathogen Penicillium marneffei (ATCC18224) and its near taxonomic relative Talaromyces stipitatus (ATCC10500).</title>
        <authorList>
            <person name="Nierman W.C."/>
            <person name="Fedorova-Abrams N.D."/>
            <person name="Andrianopoulos A."/>
        </authorList>
    </citation>
    <scope>NUCLEOTIDE SEQUENCE [LARGE SCALE GENOMIC DNA]</scope>
    <source>
        <strain evidence="3">ATCC 10500 / CBS 375.48 / QM 6759 / NRRL 1006</strain>
    </source>
</reference>
<organism evidence="2 3">
    <name type="scientific">Talaromyces stipitatus (strain ATCC 10500 / CBS 375.48 / QM 6759 / NRRL 1006)</name>
    <name type="common">Penicillium stipitatum</name>
    <dbReference type="NCBI Taxonomy" id="441959"/>
    <lineage>
        <taxon>Eukaryota</taxon>
        <taxon>Fungi</taxon>
        <taxon>Dikarya</taxon>
        <taxon>Ascomycota</taxon>
        <taxon>Pezizomycotina</taxon>
        <taxon>Eurotiomycetes</taxon>
        <taxon>Eurotiomycetidae</taxon>
        <taxon>Eurotiales</taxon>
        <taxon>Trichocomaceae</taxon>
        <taxon>Talaromyces</taxon>
        <taxon>Talaromyces sect. Talaromyces</taxon>
    </lineage>
</organism>
<dbReference type="InParanoid" id="B8M1E2"/>
<keyword evidence="3" id="KW-1185">Reference proteome</keyword>
<dbReference type="GeneID" id="8101568"/>
<dbReference type="RefSeq" id="XP_002478801.1">
    <property type="nucleotide sequence ID" value="XM_002478756.1"/>
</dbReference>
<dbReference type="VEuPathDB" id="FungiDB:TSTA_090780"/>
<dbReference type="Proteomes" id="UP000001745">
    <property type="component" value="Unassembled WGS sequence"/>
</dbReference>
<dbReference type="AlphaFoldDB" id="B8M1E2"/>
<protein>
    <submittedName>
        <fullName evidence="2">Uncharacterized protein</fullName>
    </submittedName>
</protein>
<proteinExistence type="predicted"/>
<evidence type="ECO:0000256" key="1">
    <source>
        <dbReference type="SAM" id="MobiDB-lite"/>
    </source>
</evidence>
<dbReference type="HOGENOM" id="CLU_1511586_0_0_1"/>
<accession>B8M1E2</accession>
<name>B8M1E2_TALSN</name>